<keyword evidence="3" id="KW-1185">Reference proteome</keyword>
<dbReference type="Gene3D" id="3.90.1200.10">
    <property type="match status" value="1"/>
</dbReference>
<feature type="domain" description="Aminoglycoside phosphotransferase" evidence="1">
    <location>
        <begin position="74"/>
        <end position="238"/>
    </location>
</feature>
<dbReference type="InterPro" id="IPR011009">
    <property type="entry name" value="Kinase-like_dom_sf"/>
</dbReference>
<dbReference type="AlphaFoldDB" id="A0A167AU66"/>
<dbReference type="Proteomes" id="UP000076863">
    <property type="component" value="Unassembled WGS sequence"/>
</dbReference>
<dbReference type="InterPro" id="IPR002575">
    <property type="entry name" value="Aminoglycoside_PTrfase"/>
</dbReference>
<comment type="caution">
    <text evidence="2">The sequence shown here is derived from an EMBL/GenBank/DDBJ whole genome shotgun (WGS) entry which is preliminary data.</text>
</comment>
<dbReference type="Pfam" id="PF01636">
    <property type="entry name" value="APH"/>
    <property type="match status" value="1"/>
</dbReference>
<accession>A0A167AU66</accession>
<name>A0A167AU66_9HYPO</name>
<dbReference type="EMBL" id="AZHA01000023">
    <property type="protein sequence ID" value="OAA39332.1"/>
    <property type="molecule type" value="Genomic_DNA"/>
</dbReference>
<dbReference type="PANTHER" id="PTHR21310:SF15">
    <property type="entry name" value="AMINOGLYCOSIDE PHOSPHOTRANSFERASE DOMAIN-CONTAINING PROTEIN"/>
    <property type="match status" value="1"/>
</dbReference>
<keyword evidence="2" id="KW-0808">Transferase</keyword>
<evidence type="ECO:0000313" key="2">
    <source>
        <dbReference type="EMBL" id="OAA39332.1"/>
    </source>
</evidence>
<dbReference type="PANTHER" id="PTHR21310">
    <property type="entry name" value="AMINOGLYCOSIDE PHOSPHOTRANSFERASE-RELATED-RELATED"/>
    <property type="match status" value="1"/>
</dbReference>
<keyword evidence="2" id="KW-0418">Kinase</keyword>
<dbReference type="GO" id="GO:0016301">
    <property type="term" value="F:kinase activity"/>
    <property type="evidence" value="ECO:0007669"/>
    <property type="project" value="UniProtKB-KW"/>
</dbReference>
<protein>
    <submittedName>
        <fullName evidence="2">Protein kinase-like domain protein</fullName>
    </submittedName>
</protein>
<organism evidence="2 3">
    <name type="scientific">Beauveria brongniartii RCEF 3172</name>
    <dbReference type="NCBI Taxonomy" id="1081107"/>
    <lineage>
        <taxon>Eukaryota</taxon>
        <taxon>Fungi</taxon>
        <taxon>Dikarya</taxon>
        <taxon>Ascomycota</taxon>
        <taxon>Pezizomycotina</taxon>
        <taxon>Sordariomycetes</taxon>
        <taxon>Hypocreomycetidae</taxon>
        <taxon>Hypocreales</taxon>
        <taxon>Cordycipitaceae</taxon>
        <taxon>Beauveria</taxon>
        <taxon>Beauveria brongniartii</taxon>
    </lineage>
</organism>
<evidence type="ECO:0000313" key="3">
    <source>
        <dbReference type="Proteomes" id="UP000076863"/>
    </source>
</evidence>
<dbReference type="InterPro" id="IPR051678">
    <property type="entry name" value="AGP_Transferase"/>
</dbReference>
<proteinExistence type="predicted"/>
<dbReference type="OrthoDB" id="5327538at2759"/>
<sequence>MDQQAAQNLEPAAICAALSDLHLGGSDPFVDGEFQGGECRIFKISFKDRSSLSVRVNHPLHLSQQDVIANVDMDTRIFRTLEEKGFPWSPRYRAASLTFDNPINYPFVVLDWAEGVLLQWDDDSPSQPIRDTFLAQLAAIQLSLVTCTMENRSTTATAFFERRIRNQLNRVKDGKLPGLAEKDCLDQLAFLPKVLGPDGHSTLFAVDHGDLKPNNIIVDQENNIKCIIGWGFAAMVPIVQAAKLPCFLWTDDSATRVPSQAMLRDRQSYIDSFPAQDSQASLLIQRWQRAKDVDFRMRYLESISSKGMLASMASVGWKPSYCKLIEDV</sequence>
<evidence type="ECO:0000259" key="1">
    <source>
        <dbReference type="Pfam" id="PF01636"/>
    </source>
</evidence>
<reference evidence="2 3" key="1">
    <citation type="journal article" date="2016" name="Genome Biol. Evol.">
        <title>Divergent and convergent evolution of fungal pathogenicity.</title>
        <authorList>
            <person name="Shang Y."/>
            <person name="Xiao G."/>
            <person name="Zheng P."/>
            <person name="Cen K."/>
            <person name="Zhan S."/>
            <person name="Wang C."/>
        </authorList>
    </citation>
    <scope>NUCLEOTIDE SEQUENCE [LARGE SCALE GENOMIC DNA]</scope>
    <source>
        <strain evidence="2 3">RCEF 3172</strain>
    </source>
</reference>
<dbReference type="SUPFAM" id="SSF56112">
    <property type="entry name" value="Protein kinase-like (PK-like)"/>
    <property type="match status" value="1"/>
</dbReference>
<gene>
    <name evidence="2" type="ORF">BBO_06756</name>
</gene>